<feature type="chain" id="PRO_5023864266" description="Secreted protein" evidence="1">
    <location>
        <begin position="18"/>
        <end position="91"/>
    </location>
</feature>
<dbReference type="EMBL" id="VXIS01000430">
    <property type="protein sequence ID" value="KAA8893537.1"/>
    <property type="molecule type" value="Genomic_DNA"/>
</dbReference>
<evidence type="ECO:0000313" key="2">
    <source>
        <dbReference type="EMBL" id="KAA8893537.1"/>
    </source>
</evidence>
<gene>
    <name evidence="2" type="ORF">FN846DRAFT_978446</name>
</gene>
<reference evidence="2 3" key="1">
    <citation type="submission" date="2019-09" db="EMBL/GenBank/DDBJ databases">
        <title>Draft genome of the ectomycorrhizal ascomycete Sphaerosporella brunnea.</title>
        <authorList>
            <consortium name="DOE Joint Genome Institute"/>
            <person name="Benucci G.M."/>
            <person name="Marozzi G."/>
            <person name="Antonielli L."/>
            <person name="Sanchez S."/>
            <person name="Marco P."/>
            <person name="Wang X."/>
            <person name="Falini L.B."/>
            <person name="Barry K."/>
            <person name="Haridas S."/>
            <person name="Lipzen A."/>
            <person name="Labutti K."/>
            <person name="Grigoriev I.V."/>
            <person name="Murat C."/>
            <person name="Martin F."/>
            <person name="Albertini E."/>
            <person name="Donnini D."/>
            <person name="Bonito G."/>
        </authorList>
    </citation>
    <scope>NUCLEOTIDE SEQUENCE [LARGE SCALE GENOMIC DNA]</scope>
    <source>
        <strain evidence="2 3">Sb_GMNB300</strain>
    </source>
</reference>
<accession>A0A5J5EES0</accession>
<keyword evidence="3" id="KW-1185">Reference proteome</keyword>
<feature type="signal peptide" evidence="1">
    <location>
        <begin position="1"/>
        <end position="17"/>
    </location>
</feature>
<evidence type="ECO:0008006" key="4">
    <source>
        <dbReference type="Google" id="ProtNLM"/>
    </source>
</evidence>
<dbReference type="Proteomes" id="UP000326924">
    <property type="component" value="Unassembled WGS sequence"/>
</dbReference>
<dbReference type="AlphaFoldDB" id="A0A5J5EES0"/>
<organism evidence="2 3">
    <name type="scientific">Sphaerosporella brunnea</name>
    <dbReference type="NCBI Taxonomy" id="1250544"/>
    <lineage>
        <taxon>Eukaryota</taxon>
        <taxon>Fungi</taxon>
        <taxon>Dikarya</taxon>
        <taxon>Ascomycota</taxon>
        <taxon>Pezizomycotina</taxon>
        <taxon>Pezizomycetes</taxon>
        <taxon>Pezizales</taxon>
        <taxon>Pyronemataceae</taxon>
        <taxon>Sphaerosporella</taxon>
    </lineage>
</organism>
<keyword evidence="1" id="KW-0732">Signal</keyword>
<protein>
    <recommendedName>
        <fullName evidence="4">Secreted protein</fullName>
    </recommendedName>
</protein>
<sequence>MHALISVAPLLACVVLSSTIDTAGDTAHGWCQLVATTIGVITNQRDYWLKVDQIIVNSLWTGQVFLAVVYPNSLISPMREVNFRLIKSVEN</sequence>
<dbReference type="InParanoid" id="A0A5J5EES0"/>
<name>A0A5J5EES0_9PEZI</name>
<proteinExistence type="predicted"/>
<evidence type="ECO:0000256" key="1">
    <source>
        <dbReference type="SAM" id="SignalP"/>
    </source>
</evidence>
<evidence type="ECO:0000313" key="3">
    <source>
        <dbReference type="Proteomes" id="UP000326924"/>
    </source>
</evidence>
<comment type="caution">
    <text evidence="2">The sequence shown here is derived from an EMBL/GenBank/DDBJ whole genome shotgun (WGS) entry which is preliminary data.</text>
</comment>